<dbReference type="GeneID" id="41328167"/>
<evidence type="ECO:0000313" key="2">
    <source>
        <dbReference type="EMBL" id="QEE14350.1"/>
    </source>
</evidence>
<organism evidence="2 3">
    <name type="scientific">Promethearchaeum syntrophicum</name>
    <dbReference type="NCBI Taxonomy" id="2594042"/>
    <lineage>
        <taxon>Archaea</taxon>
        <taxon>Promethearchaeati</taxon>
        <taxon>Promethearchaeota</taxon>
        <taxon>Promethearchaeia</taxon>
        <taxon>Promethearchaeales</taxon>
        <taxon>Promethearchaeaceae</taxon>
        <taxon>Promethearchaeum</taxon>
    </lineage>
</organism>
<dbReference type="Proteomes" id="UP000321408">
    <property type="component" value="Chromosome"/>
</dbReference>
<reference evidence="2 3" key="1">
    <citation type="journal article" date="2020" name="Nature">
        <title>Isolation of an archaeon at the prokaryote-eukaryote interface.</title>
        <authorList>
            <person name="Imachi H."/>
            <person name="Nobu M.K."/>
            <person name="Nakahara N."/>
            <person name="Morono Y."/>
            <person name="Ogawara M."/>
            <person name="Takaki Y."/>
            <person name="Takano Y."/>
            <person name="Uematsu K."/>
            <person name="Ikuta T."/>
            <person name="Ito M."/>
            <person name="Matsui Y."/>
            <person name="Miyazaki M."/>
            <person name="Murata K."/>
            <person name="Saito Y."/>
            <person name="Sakai S."/>
            <person name="Song C."/>
            <person name="Tasumi E."/>
            <person name="Yamanaka Y."/>
            <person name="Yamaguchi T."/>
            <person name="Kamagata Y."/>
            <person name="Tamaki H."/>
            <person name="Takai K."/>
        </authorList>
    </citation>
    <scope>NUCLEOTIDE SEQUENCE [LARGE SCALE GENOMIC DNA]</scope>
    <source>
        <strain evidence="2 3">MK-D1</strain>
    </source>
</reference>
<reference evidence="2 3" key="2">
    <citation type="journal article" date="2024" name="Int. J. Syst. Evol. Microbiol.">
        <title>Promethearchaeum syntrophicum gen. nov., sp. nov., an anaerobic, obligately syntrophic archaeon, the first isolate of the lineage 'Asgard' archaea, and proposal of the new archaeal phylum Promethearchaeota phyl. nov. and kingdom Promethearchaeati regn. nov.</title>
        <authorList>
            <person name="Imachi H."/>
            <person name="Nobu M.K."/>
            <person name="Kato S."/>
            <person name="Takaki Y."/>
            <person name="Miyazaki M."/>
            <person name="Miyata M."/>
            <person name="Ogawara M."/>
            <person name="Saito Y."/>
            <person name="Sakai S."/>
            <person name="Tahara Y.O."/>
            <person name="Takano Y."/>
            <person name="Tasumi E."/>
            <person name="Uematsu K."/>
            <person name="Yoshimura T."/>
            <person name="Itoh T."/>
            <person name="Ohkuma M."/>
            <person name="Takai K."/>
        </authorList>
    </citation>
    <scope>NUCLEOTIDE SEQUENCE [LARGE SCALE GENOMIC DNA]</scope>
    <source>
        <strain evidence="2 3">MK-D1</strain>
    </source>
</reference>
<dbReference type="SUPFAM" id="SSF111283">
    <property type="entry name" value="Putative modulator of DNA gyrase, PmbA/TldD"/>
    <property type="match status" value="1"/>
</dbReference>
<dbReference type="EMBL" id="CP042905">
    <property type="protein sequence ID" value="QEE14350.1"/>
    <property type="molecule type" value="Genomic_DNA"/>
</dbReference>
<dbReference type="GO" id="GO:0008237">
    <property type="term" value="F:metallopeptidase activity"/>
    <property type="evidence" value="ECO:0007669"/>
    <property type="project" value="InterPro"/>
</dbReference>
<dbReference type="GO" id="GO:0006508">
    <property type="term" value="P:proteolysis"/>
    <property type="evidence" value="ECO:0007669"/>
    <property type="project" value="InterPro"/>
</dbReference>
<dbReference type="Gene3D" id="3.30.2290.10">
    <property type="entry name" value="PmbA/TldD superfamily"/>
    <property type="match status" value="1"/>
</dbReference>
<evidence type="ECO:0000259" key="1">
    <source>
        <dbReference type="Pfam" id="PF19289"/>
    </source>
</evidence>
<keyword evidence="3" id="KW-1185">Reference proteome</keyword>
<protein>
    <submittedName>
        <fullName evidence="2">Metallopeptidase TldD-related protein</fullName>
    </submittedName>
</protein>
<evidence type="ECO:0000313" key="3">
    <source>
        <dbReference type="Proteomes" id="UP000321408"/>
    </source>
</evidence>
<proteinExistence type="predicted"/>
<dbReference type="PANTHER" id="PTHR43666">
    <property type="entry name" value="TLDD PROTEIN"/>
    <property type="match status" value="1"/>
</dbReference>
<dbReference type="InterPro" id="IPR036059">
    <property type="entry name" value="TldD/PmbA_sf"/>
</dbReference>
<dbReference type="AlphaFoldDB" id="A0A5B9D690"/>
<dbReference type="KEGG" id="psyt:DSAG12_00163"/>
<dbReference type="Pfam" id="PF19289">
    <property type="entry name" value="PmbA_TldD_3rd"/>
    <property type="match status" value="1"/>
</dbReference>
<dbReference type="OrthoDB" id="84520at2157"/>
<dbReference type="InterPro" id="IPR045569">
    <property type="entry name" value="Metalloprtase-TldD/E_C"/>
</dbReference>
<dbReference type="InterPro" id="IPR035068">
    <property type="entry name" value="TldD/PmbA_N"/>
</dbReference>
<sequence>MGKYEDLLIQTIEFSQKQGIEEIIARYNNGIDYQIRFSNSMIDIMKRWENDKLELFFVKDQKTTQIEIRSPTMPLIEERILHTVKFLEHLPKSTFYTGMEMEKKPYQKIEGLFDSRIKSFPDKAADNINAAINSSLEIGAKKVAGVLYFGQNETELLTSHNIGGNYDDSYYRMTVRSFVDGESSGQDILCGRNLSNIEKKFNLTAENSGKLASMAVGGKQGIGGKYDVILSPTVAANVFGEITDGANPLLIMLGMSPVSDSITKKIAPDNLSIEDNALVGDGLGSKPFDVEGRPTNQTPIIDKGILKNLIQNTSSAKNYGCQSTANSEFVGLGIGSKMLAPSPSNMVYKPGDYSLDEIIADSKKPTIYITSNWYTRFTNQLEGIFSTIPRDGLFLIENGEIIKPLRNLRLTDNLLRMIANISAIGKDVKQINWWEVETPTFIPTIKVSDCNITAATK</sequence>
<dbReference type="RefSeq" id="WP_147661307.1">
    <property type="nucleotide sequence ID" value="NZ_CP042905.2"/>
</dbReference>
<accession>A0A5B9D690</accession>
<feature type="domain" description="Metalloprotease TldD/E C-terminal" evidence="1">
    <location>
        <begin position="224"/>
        <end position="453"/>
    </location>
</feature>
<dbReference type="PANTHER" id="PTHR43666:SF1">
    <property type="entry name" value="CONSERVED PROTEIN"/>
    <property type="match status" value="1"/>
</dbReference>
<name>A0A5B9D690_9ARCH</name>
<gene>
    <name evidence="2" type="ORF">DSAG12_00163</name>
</gene>